<protein>
    <submittedName>
        <fullName evidence="2">Uncharacterized protein</fullName>
    </submittedName>
</protein>
<reference evidence="2 3" key="1">
    <citation type="submission" date="2020-12" db="EMBL/GenBank/DDBJ databases">
        <title>WGS of Thermoactinomyces spp.</title>
        <authorList>
            <person name="Cheng K."/>
        </authorList>
    </citation>
    <scope>NUCLEOTIDE SEQUENCE [LARGE SCALE GENOMIC DNA]</scope>
    <source>
        <strain evidence="3">CICC 10671\DSM 43846</strain>
    </source>
</reference>
<feature type="compositionally biased region" description="Polar residues" evidence="1">
    <location>
        <begin position="247"/>
        <end position="256"/>
    </location>
</feature>
<accession>A0A8I1AE02</accession>
<evidence type="ECO:0000256" key="1">
    <source>
        <dbReference type="SAM" id="MobiDB-lite"/>
    </source>
</evidence>
<dbReference type="Proteomes" id="UP000633619">
    <property type="component" value="Unassembled WGS sequence"/>
</dbReference>
<comment type="caution">
    <text evidence="2">The sequence shown here is derived from an EMBL/GenBank/DDBJ whole genome shotgun (WGS) entry which is preliminary data.</text>
</comment>
<feature type="compositionally biased region" description="Basic and acidic residues" evidence="1">
    <location>
        <begin position="468"/>
        <end position="487"/>
    </location>
</feature>
<feature type="compositionally biased region" description="Basic and acidic residues" evidence="1">
    <location>
        <begin position="526"/>
        <end position="545"/>
    </location>
</feature>
<dbReference type="InterPro" id="IPR011009">
    <property type="entry name" value="Kinase-like_dom_sf"/>
</dbReference>
<feature type="compositionally biased region" description="Basic and acidic residues" evidence="1">
    <location>
        <begin position="504"/>
        <end position="513"/>
    </location>
</feature>
<evidence type="ECO:0000313" key="3">
    <source>
        <dbReference type="Proteomes" id="UP000633619"/>
    </source>
</evidence>
<organism evidence="2 3">
    <name type="scientific">Thermoactinomyces intermedius</name>
    <dbReference type="NCBI Taxonomy" id="2024"/>
    <lineage>
        <taxon>Bacteria</taxon>
        <taxon>Bacillati</taxon>
        <taxon>Bacillota</taxon>
        <taxon>Bacilli</taxon>
        <taxon>Bacillales</taxon>
        <taxon>Thermoactinomycetaceae</taxon>
        <taxon>Thermoactinomyces</taxon>
    </lineage>
</organism>
<feature type="compositionally biased region" description="Polar residues" evidence="1">
    <location>
        <begin position="514"/>
        <end position="525"/>
    </location>
</feature>
<dbReference type="SUPFAM" id="SSF56112">
    <property type="entry name" value="Protein kinase-like (PK-like)"/>
    <property type="match status" value="1"/>
</dbReference>
<keyword evidence="3" id="KW-1185">Reference proteome</keyword>
<dbReference type="AlphaFoldDB" id="A0A8I1AE02"/>
<evidence type="ECO:0000313" key="2">
    <source>
        <dbReference type="EMBL" id="MBH8596126.1"/>
    </source>
</evidence>
<gene>
    <name evidence="2" type="ORF">I8U20_12525</name>
</gene>
<sequence>MSFRFQVGERYRDLYQIEYVVRFFDGELAVARKGSQRYYLQSSRLEKQAPISRAIAHYRSFEHPLVIPYEDVYAEDRSIVFVRPYVPILPLREVFANQEVEEAKLVEWGKQLLLLEKDLRAHPMRMYLLLDPGNIGVTEDDEELKVLFCGTETITAQKNIFDWGTFFYSLLSGEPVDKPIQKLPNDFKASKKMMRLIQRSLQNDSPDSVLSHIKQYEKVGLLDRLFGSGGEKKKDPKSGKSPAKRQPSATPVSSASETREPAEPKKAEAAKVTSEATETKQKLPEEDYIASLKAEFEKRQKEALEKQRKELEKRQQELLERQRLEFEKREQELLQKQKEEFKQQIEEPEQRENWEREIAERERMLEEQKRKEEEEKARLEEERLKQERLEQERIALEQEERLQQELAKVEEERIKWEQKQKDLEKKEEELREKLQKEFEEMAKSLLQKQEEEFKRRQEELLQQQRDLLESQTKKRLERHREELEQTSRHYLITPDTKPRASLLDLEKENKAKNESGQPKENTQSQQDDRERLRKEKLAKENKDHDELVKQFEEYMNQMYPK</sequence>
<feature type="region of interest" description="Disordered" evidence="1">
    <location>
        <begin position="227"/>
        <end position="287"/>
    </location>
</feature>
<dbReference type="RefSeq" id="WP_181732803.1">
    <property type="nucleotide sequence ID" value="NZ_JACEIR010000012.1"/>
</dbReference>
<proteinExistence type="predicted"/>
<feature type="region of interest" description="Disordered" evidence="1">
    <location>
        <begin position="468"/>
        <end position="545"/>
    </location>
</feature>
<feature type="compositionally biased region" description="Basic and acidic residues" evidence="1">
    <location>
        <begin position="257"/>
        <end position="269"/>
    </location>
</feature>
<name>A0A8I1AE02_THEIN</name>
<dbReference type="EMBL" id="JAECVW010000010">
    <property type="protein sequence ID" value="MBH8596126.1"/>
    <property type="molecule type" value="Genomic_DNA"/>
</dbReference>